<comment type="cofactor">
    <cofactor evidence="1">
        <name>Mg(2+)</name>
        <dbReference type="ChEBI" id="CHEBI:18420"/>
    </cofactor>
</comment>
<evidence type="ECO:0000313" key="4">
    <source>
        <dbReference type="EMBL" id="MBL3678844.1"/>
    </source>
</evidence>
<dbReference type="EMBL" id="QYAC01000003">
    <property type="protein sequence ID" value="MBL3678844.1"/>
    <property type="molecule type" value="Genomic_DNA"/>
</dbReference>
<feature type="domain" description="Nudix hydrolase" evidence="3">
    <location>
        <begin position="22"/>
        <end position="149"/>
    </location>
</feature>
<sequence>MSDLRDPGDAWVTAEDGGRYWGRYGAAGLLAYDRDLDAILMQHRVTWSDHGDTWGIPGGARHEGESAIDAGIRESQEEAGVPDDAVAPRFTHVLDRGGWTYTTLIADVATPFTPEITDPESHALAWVPVAEVENLALHPAFANSWQILRPLLRGTPTVVVDAANVVGSVPDGWWKDRHAAAVRLRDRIDAHAGSGAGIRSGFFDLPETQVPGLVDAFPDWVMVVEGAARGVEDGAHVRVVEAPRLGDDTIVEAVEQLSAARAVVTVVTSDVELQARVLAAGATTTRGAQKLLQAVPPLPDGAAQR</sequence>
<dbReference type="Proteomes" id="UP001645859">
    <property type="component" value="Unassembled WGS sequence"/>
</dbReference>
<dbReference type="PANTHER" id="PTHR43046:SF2">
    <property type="entry name" value="8-OXO-DGTP DIPHOSPHATASE-RELATED"/>
    <property type="match status" value="1"/>
</dbReference>
<dbReference type="Gene3D" id="3.90.79.10">
    <property type="entry name" value="Nucleoside Triphosphate Pyrophosphohydrolase"/>
    <property type="match status" value="1"/>
</dbReference>
<dbReference type="InterPro" id="IPR000086">
    <property type="entry name" value="NUDIX_hydrolase_dom"/>
</dbReference>
<evidence type="ECO:0000256" key="1">
    <source>
        <dbReference type="ARBA" id="ARBA00001946"/>
    </source>
</evidence>
<keyword evidence="2" id="KW-0378">Hydrolase</keyword>
<accession>A0ABS1SE65</accession>
<proteinExistence type="predicted"/>
<gene>
    <name evidence="4" type="ORF">D3230_05985</name>
</gene>
<evidence type="ECO:0000313" key="5">
    <source>
        <dbReference type="Proteomes" id="UP001645859"/>
    </source>
</evidence>
<dbReference type="InterPro" id="IPR015797">
    <property type="entry name" value="NUDIX_hydrolase-like_dom_sf"/>
</dbReference>
<name>A0ABS1SE65_9MICO</name>
<dbReference type="RefSeq" id="WP_202344123.1">
    <property type="nucleotide sequence ID" value="NZ_BAAAPI010000013.1"/>
</dbReference>
<dbReference type="Pfam" id="PF00293">
    <property type="entry name" value="NUDIX"/>
    <property type="match status" value="1"/>
</dbReference>
<comment type="caution">
    <text evidence="4">The sequence shown here is derived from an EMBL/GenBank/DDBJ whole genome shotgun (WGS) entry which is preliminary data.</text>
</comment>
<dbReference type="PROSITE" id="PS51462">
    <property type="entry name" value="NUDIX"/>
    <property type="match status" value="1"/>
</dbReference>
<dbReference type="SUPFAM" id="SSF55811">
    <property type="entry name" value="Nudix"/>
    <property type="match status" value="1"/>
</dbReference>
<dbReference type="PANTHER" id="PTHR43046">
    <property type="entry name" value="GDP-MANNOSE MANNOSYL HYDROLASE"/>
    <property type="match status" value="1"/>
</dbReference>
<evidence type="ECO:0000259" key="3">
    <source>
        <dbReference type="PROSITE" id="PS51462"/>
    </source>
</evidence>
<protein>
    <submittedName>
        <fullName evidence="4">NUDIX domain-containing protein</fullName>
    </submittedName>
</protein>
<organism evidence="4 5">
    <name type="scientific">Leucobacter chromiireducens subsp. solipictus</name>
    <dbReference type="NCBI Taxonomy" id="398235"/>
    <lineage>
        <taxon>Bacteria</taxon>
        <taxon>Bacillati</taxon>
        <taxon>Actinomycetota</taxon>
        <taxon>Actinomycetes</taxon>
        <taxon>Micrococcales</taxon>
        <taxon>Microbacteriaceae</taxon>
        <taxon>Leucobacter</taxon>
    </lineage>
</organism>
<evidence type="ECO:0000256" key="2">
    <source>
        <dbReference type="ARBA" id="ARBA00022801"/>
    </source>
</evidence>
<keyword evidence="5" id="KW-1185">Reference proteome</keyword>
<reference evidence="4 5" key="1">
    <citation type="submission" date="2018-09" db="EMBL/GenBank/DDBJ databases">
        <title>Comparative genomics of Leucobacter spp.</title>
        <authorList>
            <person name="Reis A.C."/>
            <person name="Kolvenbach B.A."/>
            <person name="Corvini P.F.X."/>
            <person name="Nunes O.C."/>
        </authorList>
    </citation>
    <scope>NUCLEOTIDE SEQUENCE [LARGE SCALE GENOMIC DNA]</scope>
    <source>
        <strain evidence="4 5">TAN 31504</strain>
    </source>
</reference>